<dbReference type="GO" id="GO:0008236">
    <property type="term" value="F:serine-type peptidase activity"/>
    <property type="evidence" value="ECO:0007669"/>
    <property type="project" value="UniProtKB-KW"/>
</dbReference>
<evidence type="ECO:0000256" key="7">
    <source>
        <dbReference type="ARBA" id="ARBA00022825"/>
    </source>
</evidence>
<dbReference type="InterPro" id="IPR029045">
    <property type="entry name" value="ClpP/crotonase-like_dom_sf"/>
</dbReference>
<dbReference type="EMBL" id="LR962863">
    <property type="protein sequence ID" value="CAD7359769.1"/>
    <property type="molecule type" value="Genomic_DNA"/>
</dbReference>
<keyword evidence="5 10" id="KW-0812">Transmembrane</keyword>
<dbReference type="PANTHER" id="PTHR32060:SF30">
    <property type="entry name" value="CARBOXY-TERMINAL PROCESSING PROTEASE CTPA"/>
    <property type="match status" value="1"/>
</dbReference>
<dbReference type="InterPro" id="IPR036034">
    <property type="entry name" value="PDZ_sf"/>
</dbReference>
<dbReference type="Pfam" id="PF01471">
    <property type="entry name" value="PG_binding_1"/>
    <property type="match status" value="1"/>
</dbReference>
<keyword evidence="6 9" id="KW-0378">Hydrolase</keyword>
<dbReference type="Pfam" id="PF03572">
    <property type="entry name" value="Peptidase_S41"/>
    <property type="match status" value="1"/>
</dbReference>
<name>A0A7Z7QQ20_STASC</name>
<dbReference type="SMART" id="SM00228">
    <property type="entry name" value="PDZ"/>
    <property type="match status" value="1"/>
</dbReference>
<evidence type="ECO:0000313" key="14">
    <source>
        <dbReference type="Proteomes" id="UP000264146"/>
    </source>
</evidence>
<evidence type="ECO:0000313" key="12">
    <source>
        <dbReference type="EMBL" id="CAD7359769.1"/>
    </source>
</evidence>
<organism evidence="13">
    <name type="scientific">Staphylococcus schleiferi</name>
    <dbReference type="NCBI Taxonomy" id="1295"/>
    <lineage>
        <taxon>Bacteria</taxon>
        <taxon>Bacillati</taxon>
        <taxon>Bacillota</taxon>
        <taxon>Bacilli</taxon>
        <taxon>Bacillales</taxon>
        <taxon>Staphylococcaceae</taxon>
        <taxon>Staphylococcus</taxon>
    </lineage>
</organism>
<evidence type="ECO:0000256" key="9">
    <source>
        <dbReference type="RuleBase" id="RU004404"/>
    </source>
</evidence>
<dbReference type="SUPFAM" id="SSF52096">
    <property type="entry name" value="ClpP/crotonase"/>
    <property type="match status" value="1"/>
</dbReference>
<dbReference type="InterPro" id="IPR036366">
    <property type="entry name" value="PGBDSf"/>
</dbReference>
<keyword evidence="7 9" id="KW-0720">Serine protease</keyword>
<dbReference type="InterPro" id="IPR055210">
    <property type="entry name" value="CtpA/B_N"/>
</dbReference>
<gene>
    <name evidence="13" type="ORF">NCTC12218_01430</name>
</gene>
<evidence type="ECO:0000256" key="3">
    <source>
        <dbReference type="ARBA" id="ARBA00022029"/>
    </source>
</evidence>
<dbReference type="CDD" id="cd07560">
    <property type="entry name" value="Peptidase_S41_CPP"/>
    <property type="match status" value="1"/>
</dbReference>
<reference evidence="12 14" key="2">
    <citation type="submission" date="2020-11" db="EMBL/GenBank/DDBJ databases">
        <authorList>
            <consortium name="Pathogen Informatics"/>
        </authorList>
    </citation>
    <scope>NUCLEOTIDE SEQUENCE [LARGE SCALE GENOMIC DNA]</scope>
    <source>
        <strain evidence="12 14">NCTC12218</strain>
    </source>
</reference>
<dbReference type="PANTHER" id="PTHR32060">
    <property type="entry name" value="TAIL-SPECIFIC PROTEASE"/>
    <property type="match status" value="1"/>
</dbReference>
<dbReference type="EMBL" id="UHEF01000001">
    <property type="protein sequence ID" value="SUM88936.1"/>
    <property type="molecule type" value="Genomic_DNA"/>
</dbReference>
<dbReference type="InterPro" id="IPR001478">
    <property type="entry name" value="PDZ"/>
</dbReference>
<dbReference type="InterPro" id="IPR002477">
    <property type="entry name" value="Peptidoglycan-bd-like"/>
</dbReference>
<dbReference type="PROSITE" id="PS50106">
    <property type="entry name" value="PDZ"/>
    <property type="match status" value="1"/>
</dbReference>
<dbReference type="Proteomes" id="UP000264146">
    <property type="component" value="Chromosome"/>
</dbReference>
<dbReference type="Gene3D" id="1.10.101.10">
    <property type="entry name" value="PGBD-like superfamily/PGBD"/>
    <property type="match status" value="1"/>
</dbReference>
<comment type="subcellular location">
    <subcellularLocation>
        <location evidence="1">Cell membrane</location>
        <topology evidence="1">Single-pass membrane protein</topology>
    </subcellularLocation>
</comment>
<dbReference type="SMART" id="SM00245">
    <property type="entry name" value="TSPc"/>
    <property type="match status" value="1"/>
</dbReference>
<protein>
    <recommendedName>
        <fullName evidence="3">Probable CtpA-like serine protease</fullName>
    </recommendedName>
</protein>
<evidence type="ECO:0000256" key="2">
    <source>
        <dbReference type="ARBA" id="ARBA00009179"/>
    </source>
</evidence>
<evidence type="ECO:0000256" key="8">
    <source>
        <dbReference type="ARBA" id="ARBA00022989"/>
    </source>
</evidence>
<comment type="similarity">
    <text evidence="2 9">Belongs to the peptidase S41A family.</text>
</comment>
<dbReference type="Gene3D" id="2.30.42.10">
    <property type="match status" value="1"/>
</dbReference>
<proteinExistence type="inferred from homology"/>
<dbReference type="GO" id="GO:0006508">
    <property type="term" value="P:proteolysis"/>
    <property type="evidence" value="ECO:0007669"/>
    <property type="project" value="UniProtKB-KW"/>
</dbReference>
<sequence>MSTSNNNKKPKRYISLKTFILSILLTFVLTALVIAGGFFYYNHASQNQKVTANAQKLSDVYELIANDYYKKQDKDQLLNDAIKGMTKSLNDPYTEYLSQDETKSFQEDVSGDFVGIGAEMQQKGKQIIITSPMKDSPAEKAGIKPKDELLAINGHSTKNKALNAIIPEIRGKKGTEVKLTIKRGNDTRDITVKRDKIHVKSVEYKKHGHIGVFKINKFQEGTAGELKSAIQQSQKEGVTQVLLDLRNNPGGLLDEAVKMANIFLDKGETVVKLEKGNQKDAVKTANQPLDHIKDMKVSILLNEGSASASEVFSGALHDHHIAKIYGTKSFGKGIVQTTREFKDGSLLKFTEMKWLTPDGHYIHGKGIKPDVPVKGADYENIKPIPTDKTYQQGDHDKNIRSIKIGMKALGYSIDAVDESYDAQLTTEIKAFQQKNHIEANGMFNEETNRLFTEKLVEKATREDPMLEQTLKKLEE</sequence>
<evidence type="ECO:0000256" key="10">
    <source>
        <dbReference type="SAM" id="Phobius"/>
    </source>
</evidence>
<keyword evidence="8 10" id="KW-1133">Transmembrane helix</keyword>
<evidence type="ECO:0000313" key="13">
    <source>
        <dbReference type="EMBL" id="SUM88936.1"/>
    </source>
</evidence>
<dbReference type="RefSeq" id="WP_126496160.1">
    <property type="nucleotide sequence ID" value="NZ_CALYEO010000009.1"/>
</dbReference>
<dbReference type="InterPro" id="IPR005151">
    <property type="entry name" value="Tail-specific_protease"/>
</dbReference>
<dbReference type="Gene3D" id="3.30.750.44">
    <property type="match status" value="1"/>
</dbReference>
<dbReference type="GO" id="GO:0004175">
    <property type="term" value="F:endopeptidase activity"/>
    <property type="evidence" value="ECO:0007669"/>
    <property type="project" value="TreeGrafter"/>
</dbReference>
<keyword evidence="4 9" id="KW-0645">Protease</keyword>
<keyword evidence="10" id="KW-0472">Membrane</keyword>
<dbReference type="Pfam" id="PF00595">
    <property type="entry name" value="PDZ"/>
    <property type="match status" value="1"/>
</dbReference>
<evidence type="ECO:0000256" key="6">
    <source>
        <dbReference type="ARBA" id="ARBA00022801"/>
    </source>
</evidence>
<dbReference type="SUPFAM" id="SSF50156">
    <property type="entry name" value="PDZ domain-like"/>
    <property type="match status" value="1"/>
</dbReference>
<dbReference type="InterPro" id="IPR004447">
    <property type="entry name" value="Peptidase_S41A"/>
</dbReference>
<dbReference type="GO" id="GO:0030288">
    <property type="term" value="C:outer membrane-bounded periplasmic space"/>
    <property type="evidence" value="ECO:0007669"/>
    <property type="project" value="TreeGrafter"/>
</dbReference>
<dbReference type="Pfam" id="PF22694">
    <property type="entry name" value="CtpB_N-like"/>
    <property type="match status" value="1"/>
</dbReference>
<reference evidence="13" key="1">
    <citation type="submission" date="2018-06" db="EMBL/GenBank/DDBJ databases">
        <authorList>
            <consortium name="Pathogen Informatics"/>
            <person name="Doyle S."/>
        </authorList>
    </citation>
    <scope>NUCLEOTIDE SEQUENCE [LARGE SCALE GENOMIC DNA]</scope>
    <source>
        <strain evidence="13">NCTC12218</strain>
    </source>
</reference>
<dbReference type="FunFam" id="2.30.42.10:FF:000063">
    <property type="entry name" value="Peptidase, S41 family"/>
    <property type="match status" value="1"/>
</dbReference>
<dbReference type="InterPro" id="IPR036365">
    <property type="entry name" value="PGBD-like_sf"/>
</dbReference>
<feature type="transmembrane region" description="Helical" evidence="10">
    <location>
        <begin position="20"/>
        <end position="41"/>
    </location>
</feature>
<dbReference type="FunFam" id="3.30.750.44:FF:000001">
    <property type="entry name" value="S41 family peptidase"/>
    <property type="match status" value="1"/>
</dbReference>
<dbReference type="SUPFAM" id="SSF47090">
    <property type="entry name" value="PGBD-like"/>
    <property type="match status" value="1"/>
</dbReference>
<dbReference type="GO" id="GO:0005886">
    <property type="term" value="C:plasma membrane"/>
    <property type="evidence" value="ECO:0007669"/>
    <property type="project" value="UniProtKB-SubCell"/>
</dbReference>
<accession>A0A7Z7QQ20</accession>
<dbReference type="GeneID" id="93790118"/>
<evidence type="ECO:0000256" key="1">
    <source>
        <dbReference type="ARBA" id="ARBA00004162"/>
    </source>
</evidence>
<evidence type="ECO:0000259" key="11">
    <source>
        <dbReference type="PROSITE" id="PS50106"/>
    </source>
</evidence>
<dbReference type="AlphaFoldDB" id="A0A7Z7QQ20"/>
<dbReference type="CDD" id="cd06782">
    <property type="entry name" value="cpPDZ_CPP-like"/>
    <property type="match status" value="1"/>
</dbReference>
<dbReference type="GO" id="GO:0007165">
    <property type="term" value="P:signal transduction"/>
    <property type="evidence" value="ECO:0007669"/>
    <property type="project" value="TreeGrafter"/>
</dbReference>
<dbReference type="Gene3D" id="3.90.226.10">
    <property type="entry name" value="2-enoyl-CoA Hydratase, Chain A, domain 1"/>
    <property type="match status" value="1"/>
</dbReference>
<evidence type="ECO:0000256" key="5">
    <source>
        <dbReference type="ARBA" id="ARBA00022692"/>
    </source>
</evidence>
<evidence type="ECO:0000256" key="4">
    <source>
        <dbReference type="ARBA" id="ARBA00022670"/>
    </source>
</evidence>
<feature type="domain" description="PDZ" evidence="11">
    <location>
        <begin position="102"/>
        <end position="196"/>
    </location>
</feature>
<dbReference type="NCBIfam" id="TIGR00225">
    <property type="entry name" value="prc"/>
    <property type="match status" value="1"/>
</dbReference>